<dbReference type="GO" id="GO:0019948">
    <property type="term" value="F:SUMO activating enzyme activity"/>
    <property type="evidence" value="ECO:0007669"/>
    <property type="project" value="UniProtKB-UniRule"/>
</dbReference>
<evidence type="ECO:0000256" key="7">
    <source>
        <dbReference type="ARBA" id="ARBA00022840"/>
    </source>
</evidence>
<dbReference type="InterPro" id="IPR035985">
    <property type="entry name" value="Ubiquitin-activating_enz"/>
</dbReference>
<evidence type="ECO:0000256" key="12">
    <source>
        <dbReference type="PIRSR" id="PIRSR039133-3"/>
    </source>
</evidence>
<dbReference type="EMBL" id="JADGKB010000136">
    <property type="protein sequence ID" value="KAJ3252589.1"/>
    <property type="molecule type" value="Genomic_DNA"/>
</dbReference>
<comment type="caution">
    <text evidence="16">The sequence shown here is derived from an EMBL/GenBank/DDBJ whole genome shotgun (WGS) entry which is preliminary data.</text>
</comment>
<proteinExistence type="inferred from homology"/>
<dbReference type="InterPro" id="IPR045886">
    <property type="entry name" value="ThiF/MoeB/HesA"/>
</dbReference>
<evidence type="ECO:0000256" key="2">
    <source>
        <dbReference type="ARBA" id="ARBA00005673"/>
    </source>
</evidence>
<evidence type="ECO:0000256" key="6">
    <source>
        <dbReference type="ARBA" id="ARBA00022833"/>
    </source>
</evidence>
<dbReference type="Gene3D" id="3.10.290.20">
    <property type="entry name" value="Ubiquitin-like 2 activating enzyme e1b. Chain: B, domain 3"/>
    <property type="match status" value="1"/>
</dbReference>
<evidence type="ECO:0000256" key="10">
    <source>
        <dbReference type="PIRSR" id="PIRSR039133-1"/>
    </source>
</evidence>
<dbReference type="GO" id="GO:0005524">
    <property type="term" value="F:ATP binding"/>
    <property type="evidence" value="ECO:0007669"/>
    <property type="project" value="UniProtKB-UniRule"/>
</dbReference>
<dbReference type="GO" id="GO:0016925">
    <property type="term" value="P:protein sumoylation"/>
    <property type="evidence" value="ECO:0007669"/>
    <property type="project" value="UniProtKB-UniRule"/>
</dbReference>
<evidence type="ECO:0000256" key="8">
    <source>
        <dbReference type="ARBA" id="ARBA00073512"/>
    </source>
</evidence>
<keyword evidence="7 9" id="KW-0067">ATP-binding</keyword>
<feature type="binding site" evidence="11">
    <location>
        <begin position="59"/>
        <end position="62"/>
    </location>
    <ligand>
        <name>ATP</name>
        <dbReference type="ChEBI" id="CHEBI:30616"/>
    </ligand>
</feature>
<dbReference type="GO" id="GO:0031510">
    <property type="term" value="C:SUMO activating enzyme complex"/>
    <property type="evidence" value="ECO:0007669"/>
    <property type="project" value="UniProtKB-UniRule"/>
</dbReference>
<keyword evidence="6 9" id="KW-0862">Zinc</keyword>
<dbReference type="InterPro" id="IPR000594">
    <property type="entry name" value="ThiF_NAD_FAD-bd"/>
</dbReference>
<dbReference type="Pfam" id="PF10585">
    <property type="entry name" value="UBA_E1_SCCH"/>
    <property type="match status" value="1"/>
</dbReference>
<comment type="pathway">
    <text evidence="1 9">Protein modification; protein sumoylation.</text>
</comment>
<dbReference type="SUPFAM" id="SSF69572">
    <property type="entry name" value="Activating enzymes of the ubiquitin-like proteins"/>
    <property type="match status" value="1"/>
</dbReference>
<keyword evidence="5 9" id="KW-0833">Ubl conjugation pathway</keyword>
<keyword evidence="4 9" id="KW-0547">Nucleotide-binding</keyword>
<evidence type="ECO:0000256" key="11">
    <source>
        <dbReference type="PIRSR" id="PIRSR039133-2"/>
    </source>
</evidence>
<dbReference type="InterPro" id="IPR030661">
    <property type="entry name" value="Uba2"/>
</dbReference>
<dbReference type="Gene3D" id="1.10.10.520">
    <property type="entry name" value="Ubiquitin activating enzymes (Uba3). Chain: B, domain 2"/>
    <property type="match status" value="1"/>
</dbReference>
<feature type="domain" description="Ubiquitin-activating enzyme SCCH" evidence="15">
    <location>
        <begin position="297"/>
        <end position="360"/>
    </location>
</feature>
<name>A0AAD5UE95_9FUNG</name>
<feature type="binding site" evidence="11">
    <location>
        <begin position="27"/>
        <end position="32"/>
    </location>
    <ligand>
        <name>ATP</name>
        <dbReference type="ChEBI" id="CHEBI:30616"/>
    </ligand>
</feature>
<dbReference type="InterPro" id="IPR042449">
    <property type="entry name" value="Ub-E1_IAD_1"/>
</dbReference>
<keyword evidence="3 9" id="KW-0479">Metal-binding</keyword>
<feature type="binding site" evidence="11">
    <location>
        <position position="51"/>
    </location>
    <ligand>
        <name>ATP</name>
        <dbReference type="ChEBI" id="CHEBI:30616"/>
    </ligand>
</feature>
<feature type="active site" description="Glycyl thioester intermediate" evidence="10 13">
    <location>
        <position position="176"/>
    </location>
</feature>
<comment type="similarity">
    <text evidence="2 9">Belongs to the ubiquitin-activating E1 family.</text>
</comment>
<evidence type="ECO:0000256" key="3">
    <source>
        <dbReference type="ARBA" id="ARBA00022723"/>
    </source>
</evidence>
<dbReference type="InterPro" id="IPR019572">
    <property type="entry name" value="UBA_E1_SCCH"/>
</dbReference>
<feature type="binding site" evidence="11">
    <location>
        <position position="75"/>
    </location>
    <ligand>
        <name>ATP</name>
        <dbReference type="ChEBI" id="CHEBI:30616"/>
    </ligand>
</feature>
<dbReference type="GO" id="GO:0046872">
    <property type="term" value="F:metal ion binding"/>
    <property type="evidence" value="ECO:0007669"/>
    <property type="project" value="UniProtKB-KW"/>
</dbReference>
<dbReference type="GO" id="GO:0005737">
    <property type="term" value="C:cytoplasm"/>
    <property type="evidence" value="ECO:0007669"/>
    <property type="project" value="TreeGrafter"/>
</dbReference>
<feature type="binding site" evidence="12">
    <location>
        <position position="423"/>
    </location>
    <ligand>
        <name>Zn(2+)</name>
        <dbReference type="ChEBI" id="CHEBI:29105"/>
    </ligand>
</feature>
<organism evidence="16 17">
    <name type="scientific">Boothiomyces macroporosus</name>
    <dbReference type="NCBI Taxonomy" id="261099"/>
    <lineage>
        <taxon>Eukaryota</taxon>
        <taxon>Fungi</taxon>
        <taxon>Fungi incertae sedis</taxon>
        <taxon>Chytridiomycota</taxon>
        <taxon>Chytridiomycota incertae sedis</taxon>
        <taxon>Chytridiomycetes</taxon>
        <taxon>Rhizophydiales</taxon>
        <taxon>Terramycetaceae</taxon>
        <taxon>Boothiomyces</taxon>
    </lineage>
</organism>
<dbReference type="PIRSF" id="PIRSF039133">
    <property type="entry name" value="SUMO_E1B"/>
    <property type="match status" value="1"/>
</dbReference>
<reference evidence="16" key="1">
    <citation type="submission" date="2020-05" db="EMBL/GenBank/DDBJ databases">
        <title>Phylogenomic resolution of chytrid fungi.</title>
        <authorList>
            <person name="Stajich J.E."/>
            <person name="Amses K."/>
            <person name="Simmons R."/>
            <person name="Seto K."/>
            <person name="Myers J."/>
            <person name="Bonds A."/>
            <person name="Quandt C.A."/>
            <person name="Barry K."/>
            <person name="Liu P."/>
            <person name="Grigoriev I."/>
            <person name="Longcore J.E."/>
            <person name="James T.Y."/>
        </authorList>
    </citation>
    <scope>NUCLEOTIDE SEQUENCE</scope>
    <source>
        <strain evidence="16">PLAUS21</strain>
    </source>
</reference>
<sequence>MNSESLTKIFGKDTVSKIHSSKVLVVGAGGIGCELLKNLVMTGFHNIEIIDLDTIDLSNLNRQFLFQKQHIKKPKAVVARESVLKFNPNAKIVSHFASVFDEKYDLDWFRSFNLVMNALDNIAARRHVNKMCLAANVPLVESGTAGYHGQVSVHFKDITCYDCVPKPIEKKTYPVCTIRSTPSEPIHCIVWAKNYLFNTLFGVPEEEEPSPEDNAEEVSNLKKEAEALKQMCESIGKPDAAVKVFNKVFSADIKRLLSMEDLWKTRQKPIPLEFKKVKEFKQADQLKFDQTVWTLEENISIFLQTIDELGKLLLKERVKDPKYAMSFDKDDELALNFVTATANLRAHIFHIEKKSRFSVKEMAGNIIPAIATTNAIVAGMMIVLAIKVLSNQKDQCQYSFLAYGGDRTHYLMNEPLQKPNPKCAICSNNYVTITIELDKPLSALVELLREMNIDGDLTIQDQHRLLYDIDFEDNLGFSLSSLGIKKGTQLTITNDDDEDSKNYSIIAFIKEGEPSVEYGELKPRPIVEPVINDNGKREGSELQHKNTKEILIIGDEFEPISLD</sequence>
<dbReference type="PANTHER" id="PTHR10953:SF5">
    <property type="entry name" value="SUMO-ACTIVATING ENZYME SUBUNIT 2"/>
    <property type="match status" value="1"/>
</dbReference>
<dbReference type="PROSITE" id="PS00865">
    <property type="entry name" value="UBIQUITIN_ACTIVAT_2"/>
    <property type="match status" value="1"/>
</dbReference>
<dbReference type="FunFam" id="3.50.50.80:FF:000004">
    <property type="entry name" value="Ubiquitin-activating enzyme E1-like"/>
    <property type="match status" value="1"/>
</dbReference>
<comment type="subunit">
    <text evidence="9">Heterodimer.</text>
</comment>
<feature type="domain" description="THIF-type NAD/FAD binding fold" evidence="14">
    <location>
        <begin position="8"/>
        <end position="423"/>
    </location>
</feature>
<dbReference type="PANTHER" id="PTHR10953">
    <property type="entry name" value="UBIQUITIN-ACTIVATING ENZYME E1"/>
    <property type="match status" value="1"/>
</dbReference>
<feature type="binding site" evidence="12">
    <location>
        <position position="160"/>
    </location>
    <ligand>
        <name>Zn(2+)</name>
        <dbReference type="ChEBI" id="CHEBI:29105"/>
    </ligand>
</feature>
<dbReference type="FunFam" id="3.40.50.720:FF:000618">
    <property type="entry name" value="SUMO-activating enzyme subunit 2"/>
    <property type="match status" value="1"/>
</dbReference>
<dbReference type="Gene3D" id="3.50.50.80">
    <property type="entry name" value="Ubiquitin-activating enzyme E1, inactive adenylation domain, subdomain 1"/>
    <property type="match status" value="1"/>
</dbReference>
<feature type="binding site" evidence="11">
    <location>
        <begin position="120"/>
        <end position="125"/>
    </location>
    <ligand>
        <name>ATP</name>
        <dbReference type="ChEBI" id="CHEBI:30616"/>
    </ligand>
</feature>
<evidence type="ECO:0000256" key="4">
    <source>
        <dbReference type="ARBA" id="ARBA00022741"/>
    </source>
</evidence>
<protein>
    <recommendedName>
        <fullName evidence="8 9">Ubiquitin-activating enzyme E1-like</fullName>
    </recommendedName>
</protein>
<evidence type="ECO:0000256" key="9">
    <source>
        <dbReference type="PIRNR" id="PIRNR039133"/>
    </source>
</evidence>
<dbReference type="Pfam" id="PF00899">
    <property type="entry name" value="ThiF"/>
    <property type="match status" value="1"/>
</dbReference>
<dbReference type="InterPro" id="IPR023318">
    <property type="entry name" value="Ub_act_enz_dom_a_sf"/>
</dbReference>
<dbReference type="Proteomes" id="UP001210925">
    <property type="component" value="Unassembled WGS sequence"/>
</dbReference>
<dbReference type="AlphaFoldDB" id="A0AAD5UE95"/>
<accession>A0AAD5UE95</accession>
<feature type="binding site" evidence="12">
    <location>
        <position position="426"/>
    </location>
    <ligand>
        <name>Zn(2+)</name>
        <dbReference type="ChEBI" id="CHEBI:29105"/>
    </ligand>
</feature>
<dbReference type="InterPro" id="IPR033127">
    <property type="entry name" value="UBQ-activ_enz_E1_Cys_AS"/>
</dbReference>
<evidence type="ECO:0000313" key="17">
    <source>
        <dbReference type="Proteomes" id="UP001210925"/>
    </source>
</evidence>
<feature type="binding site" evidence="12">
    <location>
        <position position="163"/>
    </location>
    <ligand>
        <name>Zn(2+)</name>
        <dbReference type="ChEBI" id="CHEBI:29105"/>
    </ligand>
</feature>
<evidence type="ECO:0000256" key="5">
    <source>
        <dbReference type="ARBA" id="ARBA00022786"/>
    </source>
</evidence>
<evidence type="ECO:0000313" key="16">
    <source>
        <dbReference type="EMBL" id="KAJ3252589.1"/>
    </source>
</evidence>
<evidence type="ECO:0000259" key="15">
    <source>
        <dbReference type="Pfam" id="PF10585"/>
    </source>
</evidence>
<gene>
    <name evidence="16" type="primary">UBA2</name>
    <name evidence="16" type="ORF">HK103_001388</name>
</gene>
<evidence type="ECO:0000256" key="13">
    <source>
        <dbReference type="PROSITE-ProRule" id="PRU10132"/>
    </source>
</evidence>
<evidence type="ECO:0000256" key="1">
    <source>
        <dbReference type="ARBA" id="ARBA00004718"/>
    </source>
</evidence>
<evidence type="ECO:0000259" key="14">
    <source>
        <dbReference type="Pfam" id="PF00899"/>
    </source>
</evidence>
<keyword evidence="17" id="KW-1185">Reference proteome</keyword>